<sequence>MGTLDTMDDFGYVLVILVIVLAALTAIFGLVYAWIYFTKIRPRPKAPPEDQRISHFQRKPGGSFKNQDKKKKATHPFFIMSAVNKMKTSGNQNASSSRMS</sequence>
<evidence type="ECO:0000256" key="1">
    <source>
        <dbReference type="SAM" id="MobiDB-lite"/>
    </source>
</evidence>
<keyword evidence="4" id="KW-1185">Reference proteome</keyword>
<gene>
    <name evidence="3" type="ORF">NP493_217g05018</name>
</gene>
<name>A0AAD9P0T8_RIDPI</name>
<feature type="region of interest" description="Disordered" evidence="1">
    <location>
        <begin position="44"/>
        <end position="71"/>
    </location>
</feature>
<organism evidence="3 4">
    <name type="scientific">Ridgeia piscesae</name>
    <name type="common">Tubeworm</name>
    <dbReference type="NCBI Taxonomy" id="27915"/>
    <lineage>
        <taxon>Eukaryota</taxon>
        <taxon>Metazoa</taxon>
        <taxon>Spiralia</taxon>
        <taxon>Lophotrochozoa</taxon>
        <taxon>Annelida</taxon>
        <taxon>Polychaeta</taxon>
        <taxon>Sedentaria</taxon>
        <taxon>Canalipalpata</taxon>
        <taxon>Sabellida</taxon>
        <taxon>Siboglinidae</taxon>
        <taxon>Ridgeia</taxon>
    </lineage>
</organism>
<dbReference type="EMBL" id="JAODUO010000218">
    <property type="protein sequence ID" value="KAK2185921.1"/>
    <property type="molecule type" value="Genomic_DNA"/>
</dbReference>
<keyword evidence="2" id="KW-1133">Transmembrane helix</keyword>
<comment type="caution">
    <text evidence="3">The sequence shown here is derived from an EMBL/GenBank/DDBJ whole genome shotgun (WGS) entry which is preliminary data.</text>
</comment>
<dbReference type="AlphaFoldDB" id="A0AAD9P0T8"/>
<reference evidence="3" key="1">
    <citation type="journal article" date="2023" name="Mol. Biol. Evol.">
        <title>Third-Generation Sequencing Reveals the Adaptive Role of the Epigenome in Three Deep-Sea Polychaetes.</title>
        <authorList>
            <person name="Perez M."/>
            <person name="Aroh O."/>
            <person name="Sun Y."/>
            <person name="Lan Y."/>
            <person name="Juniper S.K."/>
            <person name="Young C.R."/>
            <person name="Angers B."/>
            <person name="Qian P.Y."/>
        </authorList>
    </citation>
    <scope>NUCLEOTIDE SEQUENCE</scope>
    <source>
        <strain evidence="3">R07B-5</strain>
    </source>
</reference>
<keyword evidence="2" id="KW-0812">Transmembrane</keyword>
<keyword evidence="2" id="KW-0472">Membrane</keyword>
<accession>A0AAD9P0T8</accession>
<evidence type="ECO:0000313" key="4">
    <source>
        <dbReference type="Proteomes" id="UP001209878"/>
    </source>
</evidence>
<protein>
    <submittedName>
        <fullName evidence="3">Uncharacterized protein</fullName>
    </submittedName>
</protein>
<feature type="transmembrane region" description="Helical" evidence="2">
    <location>
        <begin position="12"/>
        <end position="37"/>
    </location>
</feature>
<dbReference type="Proteomes" id="UP001209878">
    <property type="component" value="Unassembled WGS sequence"/>
</dbReference>
<proteinExistence type="predicted"/>
<evidence type="ECO:0000256" key="2">
    <source>
        <dbReference type="SAM" id="Phobius"/>
    </source>
</evidence>
<evidence type="ECO:0000313" key="3">
    <source>
        <dbReference type="EMBL" id="KAK2185921.1"/>
    </source>
</evidence>